<accession>A0A2Z6GA46</accession>
<dbReference type="KEGG" id="fam:OYT1_ch0652"/>
<proteinExistence type="predicted"/>
<evidence type="ECO:0000313" key="7">
    <source>
        <dbReference type="Proteomes" id="UP000033070"/>
    </source>
</evidence>
<feature type="transmembrane region" description="Helical" evidence="5">
    <location>
        <begin position="342"/>
        <end position="363"/>
    </location>
</feature>
<evidence type="ECO:0000256" key="3">
    <source>
        <dbReference type="ARBA" id="ARBA00022989"/>
    </source>
</evidence>
<dbReference type="GO" id="GO:0016020">
    <property type="term" value="C:membrane"/>
    <property type="evidence" value="ECO:0007669"/>
    <property type="project" value="UniProtKB-SubCell"/>
</dbReference>
<evidence type="ECO:0000256" key="2">
    <source>
        <dbReference type="ARBA" id="ARBA00022692"/>
    </source>
</evidence>
<dbReference type="Pfam" id="PF10136">
    <property type="entry name" value="SpecificRecomb"/>
    <property type="match status" value="1"/>
</dbReference>
<keyword evidence="4 5" id="KW-0472">Membrane</keyword>
<dbReference type="AlphaFoldDB" id="A0A2Z6GA46"/>
<dbReference type="EMBL" id="AP018738">
    <property type="protein sequence ID" value="BBE50219.1"/>
    <property type="molecule type" value="Genomic_DNA"/>
</dbReference>
<feature type="transmembrane region" description="Helical" evidence="5">
    <location>
        <begin position="481"/>
        <end position="505"/>
    </location>
</feature>
<keyword evidence="7" id="KW-1185">Reference proteome</keyword>
<dbReference type="InterPro" id="IPR011385">
    <property type="entry name" value="Site-sp_rcmbase"/>
</dbReference>
<gene>
    <name evidence="6" type="ORF">OYT1_ch0652</name>
</gene>
<dbReference type="Gene3D" id="1.20.1080.10">
    <property type="entry name" value="Glycerol uptake facilitator protein"/>
    <property type="match status" value="1"/>
</dbReference>
<feature type="transmembrane region" description="Helical" evidence="5">
    <location>
        <begin position="436"/>
        <end position="460"/>
    </location>
</feature>
<evidence type="ECO:0000313" key="6">
    <source>
        <dbReference type="EMBL" id="BBE50219.1"/>
    </source>
</evidence>
<sequence length="662" mass="74459">MTLEQALRSSLQAEVVPEMALAALIAAIRPASPTNHEELALRLQDLCWLLEERADYRQGLRQVLMSVLEHGRQISLYAESGILPNTGFFSELSRRISRFFLPDVIDRRYLKDMLSVVFARSDDFQWLESITLEQWQVLYAALSLPSLQVSAALGRTRYEMLEAVQVLSFRIASIGLDPELLRNEPSLEEFESPFLTQNGEIRNYLEDYKCWLLDSNYVPQDDKHIHVLLGQCRDALTKVRRIALQRGTSITLTYKLRRLEQNIARMESLIGVLSDWRAEEGASLFMRSVTLLCELVREENRKNNLRDHFRQTLDLLALRVTENASRTGEHYITETRSEYFSMLRSAIGGGLIIAFMAMLKLTLAKQHMAPLNEAIAFSLDYGIGFMLIHIFGFTVATKQPAMTAAAIAASIDESGGRARNLDNLVTLIARTVRSQIVATLGNVGMVVPMAMLIGAAFYWVAGEHFIPPEKADHLLESISPLGLNLFYAAIAGVCLFLAGQIAGYYDNLCVYNRIPERLKQLRWLSRLLGEERLGRMAAYVECNLGALAGNFYFGFLLGGMASIGVLFGLPFDVRHVTISGGYWGFSLVALDFAVEWQTVIVALVGVLMIGFVNLAVSFGFALTVALKARQVSVEQGGWHLLRKVLQRFWQSPREFLMPPRRD</sequence>
<feature type="transmembrane region" description="Helical" evidence="5">
    <location>
        <begin position="551"/>
        <end position="569"/>
    </location>
</feature>
<evidence type="ECO:0000256" key="5">
    <source>
        <dbReference type="SAM" id="Phobius"/>
    </source>
</evidence>
<evidence type="ECO:0000256" key="4">
    <source>
        <dbReference type="ARBA" id="ARBA00023136"/>
    </source>
</evidence>
<organism evidence="6 7">
    <name type="scientific">Ferriphaselus amnicola</name>
    <dbReference type="NCBI Taxonomy" id="1188319"/>
    <lineage>
        <taxon>Bacteria</taxon>
        <taxon>Pseudomonadati</taxon>
        <taxon>Pseudomonadota</taxon>
        <taxon>Betaproteobacteria</taxon>
        <taxon>Nitrosomonadales</taxon>
        <taxon>Gallionellaceae</taxon>
        <taxon>Ferriphaselus</taxon>
    </lineage>
</organism>
<protein>
    <submittedName>
        <fullName evidence="6">Site-specific recombinase</fullName>
    </submittedName>
</protein>
<comment type="subcellular location">
    <subcellularLocation>
        <location evidence="1">Membrane</location>
        <topology evidence="1">Multi-pass membrane protein</topology>
    </subcellularLocation>
</comment>
<dbReference type="Proteomes" id="UP000033070">
    <property type="component" value="Chromosome"/>
</dbReference>
<name>A0A2Z6GA46_9PROT</name>
<dbReference type="RefSeq" id="WP_084611875.1">
    <property type="nucleotide sequence ID" value="NZ_AP018738.1"/>
</dbReference>
<dbReference type="InterPro" id="IPR023271">
    <property type="entry name" value="Aquaporin-like"/>
</dbReference>
<keyword evidence="3 5" id="KW-1133">Transmembrane helix</keyword>
<dbReference type="PIRSF" id="PIRSF015380">
    <property type="entry name" value="Site-sp_rcmb"/>
    <property type="match status" value="1"/>
</dbReference>
<feature type="transmembrane region" description="Helical" evidence="5">
    <location>
        <begin position="375"/>
        <end position="396"/>
    </location>
</feature>
<reference evidence="6 7" key="1">
    <citation type="submission" date="2018-06" db="EMBL/GenBank/DDBJ databases">
        <title>OYT1 Genome Sequencing.</title>
        <authorList>
            <person name="Kato S."/>
            <person name="Itoh T."/>
            <person name="Ohkuma M."/>
        </authorList>
    </citation>
    <scope>NUCLEOTIDE SEQUENCE [LARGE SCALE GENOMIC DNA]</scope>
    <source>
        <strain evidence="6 7">OYT1</strain>
    </source>
</reference>
<evidence type="ECO:0000256" key="1">
    <source>
        <dbReference type="ARBA" id="ARBA00004141"/>
    </source>
</evidence>
<feature type="transmembrane region" description="Helical" evidence="5">
    <location>
        <begin position="600"/>
        <end position="626"/>
    </location>
</feature>
<keyword evidence="2 5" id="KW-0812">Transmembrane</keyword>
<dbReference type="STRING" id="1188319.OYT1_00100"/>